<comment type="caution">
    <text evidence="2">The sequence shown here is derived from an EMBL/GenBank/DDBJ whole genome shotgun (WGS) entry which is preliminary data.</text>
</comment>
<evidence type="ECO:0008006" key="4">
    <source>
        <dbReference type="Google" id="ProtNLM"/>
    </source>
</evidence>
<organism evidence="2 3">
    <name type="scientific">Candidatus Magasanikbacteria bacterium RIFCSPLOWO2_12_FULL_43_12</name>
    <dbReference type="NCBI Taxonomy" id="1798692"/>
    <lineage>
        <taxon>Bacteria</taxon>
        <taxon>Candidatus Magasanikiibacteriota</taxon>
    </lineage>
</organism>
<reference evidence="2 3" key="1">
    <citation type="journal article" date="2016" name="Nat. Commun.">
        <title>Thousands of microbial genomes shed light on interconnected biogeochemical processes in an aquifer system.</title>
        <authorList>
            <person name="Anantharaman K."/>
            <person name="Brown C.T."/>
            <person name="Hug L.A."/>
            <person name="Sharon I."/>
            <person name="Castelle C.J."/>
            <person name="Probst A.J."/>
            <person name="Thomas B.C."/>
            <person name="Singh A."/>
            <person name="Wilkins M.J."/>
            <person name="Karaoz U."/>
            <person name="Brodie E.L."/>
            <person name="Williams K.H."/>
            <person name="Hubbard S.S."/>
            <person name="Banfield J.F."/>
        </authorList>
    </citation>
    <scope>NUCLEOTIDE SEQUENCE [LARGE SCALE GENOMIC DNA]</scope>
</reference>
<dbReference type="GO" id="GO:0003676">
    <property type="term" value="F:nucleic acid binding"/>
    <property type="evidence" value="ECO:0007669"/>
    <property type="project" value="InterPro"/>
</dbReference>
<feature type="transmembrane region" description="Helical" evidence="1">
    <location>
        <begin position="74"/>
        <end position="94"/>
    </location>
</feature>
<dbReference type="Pfam" id="PF06961">
    <property type="entry name" value="DUF1294"/>
    <property type="match status" value="1"/>
</dbReference>
<gene>
    <name evidence="2" type="ORF">A3G00_01640</name>
</gene>
<dbReference type="AlphaFoldDB" id="A0A1F6MQE7"/>
<keyword evidence="1" id="KW-0812">Transmembrane</keyword>
<accession>A0A1F6MQE7</accession>
<feature type="transmembrane region" description="Helical" evidence="1">
    <location>
        <begin position="47"/>
        <end position="68"/>
    </location>
</feature>
<dbReference type="Proteomes" id="UP000178347">
    <property type="component" value="Unassembled WGS sequence"/>
</dbReference>
<keyword evidence="1" id="KW-1133">Transmembrane helix</keyword>
<feature type="transmembrane region" description="Helical" evidence="1">
    <location>
        <begin position="12"/>
        <end position="31"/>
    </location>
</feature>
<protein>
    <recommendedName>
        <fullName evidence="4">DUF1294 domain-containing protein</fullName>
    </recommendedName>
</protein>
<evidence type="ECO:0000256" key="1">
    <source>
        <dbReference type="SAM" id="Phobius"/>
    </source>
</evidence>
<name>A0A1F6MQE7_9BACT</name>
<dbReference type="InterPro" id="IPR010718">
    <property type="entry name" value="DUF1294"/>
</dbReference>
<evidence type="ECO:0000313" key="2">
    <source>
        <dbReference type="EMBL" id="OGH73895.1"/>
    </source>
</evidence>
<keyword evidence="1" id="KW-0472">Membrane</keyword>
<sequence>MRWFLELNLPTQLLLLYFLLINSISFFYIGIDKMKAQLTRQRVSEKTLWLLSLIGGSLGTLLGMNFFRHKTKKISFQAILAVILAAQIFLILLAV</sequence>
<dbReference type="EMBL" id="MFQN01000034">
    <property type="protein sequence ID" value="OGH73895.1"/>
    <property type="molecule type" value="Genomic_DNA"/>
</dbReference>
<dbReference type="PIRSF" id="PIRSF002599">
    <property type="entry name" value="Cold_shock_A"/>
    <property type="match status" value="1"/>
</dbReference>
<evidence type="ECO:0000313" key="3">
    <source>
        <dbReference type="Proteomes" id="UP000178347"/>
    </source>
</evidence>
<dbReference type="InterPro" id="IPR012156">
    <property type="entry name" value="Cold_shock_CspA"/>
</dbReference>
<proteinExistence type="predicted"/>